<keyword evidence="5" id="KW-1133">Transmembrane helix</keyword>
<keyword evidence="4" id="KW-0735">Signal-anchor</keyword>
<name>A0A8E0RRQ2_9TREM</name>
<dbReference type="Proteomes" id="UP000728185">
    <property type="component" value="Unassembled WGS sequence"/>
</dbReference>
<keyword evidence="3" id="KW-0812">Transmembrane</keyword>
<dbReference type="InterPro" id="IPR026050">
    <property type="entry name" value="C1GALT1/C1GALT1_chp1"/>
</dbReference>
<keyword evidence="8" id="KW-1185">Reference proteome</keyword>
<keyword evidence="6" id="KW-0472">Membrane</keyword>
<sequence length="320" mass="37339">MIIFGMITMKSMLIILKGFDSAYVKQLLVHSGNIPYGKDKELQEYNKPRILCILLTHPGNYDKKAIHTQNTWARRCTNWSFISTTKHSKLRLLEYNQTKPDAYRYLWAKMKDAYKAVYRQVDQYDYVFKGDDDTYLLYENLEALVSQFSSDQLIHTGLLLRDGKSPQFFSGGSGYILSREALKATVDRGINSNDRTEKCNLADGPEDTRLADCARAVGVAQYRCLESNQTELFFNQDLDYMISRRHLRFTSGRKPNWRQKSYSQHLVSMHYMNGPMEYVVEFLIYYVGTYLRQELLDDPKVETEMPKFICTRKYPQDGAN</sequence>
<dbReference type="PANTHER" id="PTHR23033">
    <property type="entry name" value="BETA1,3-GALACTOSYLTRANSFERASE"/>
    <property type="match status" value="1"/>
</dbReference>
<dbReference type="EMBL" id="LUCM01008045">
    <property type="protein sequence ID" value="KAA0189055.1"/>
    <property type="molecule type" value="Genomic_DNA"/>
</dbReference>
<gene>
    <name evidence="7" type="ORF">FBUS_06963</name>
</gene>
<dbReference type="AlphaFoldDB" id="A0A8E0RRQ2"/>
<dbReference type="GO" id="GO:0016020">
    <property type="term" value="C:membrane"/>
    <property type="evidence" value="ECO:0007669"/>
    <property type="project" value="UniProtKB-SubCell"/>
</dbReference>
<dbReference type="GO" id="GO:0016263">
    <property type="term" value="F:glycoprotein-N-acetylgalactosamine 3-beta-galactosyltransferase activity"/>
    <property type="evidence" value="ECO:0007669"/>
    <property type="project" value="TreeGrafter"/>
</dbReference>
<dbReference type="PANTHER" id="PTHR23033:SF8">
    <property type="entry name" value="HEXOSYLTRANSFERASE"/>
    <property type="match status" value="1"/>
</dbReference>
<evidence type="ECO:0000256" key="4">
    <source>
        <dbReference type="ARBA" id="ARBA00022968"/>
    </source>
</evidence>
<reference evidence="7" key="1">
    <citation type="submission" date="2019-05" db="EMBL/GenBank/DDBJ databases">
        <title>Annotation for the trematode Fasciolopsis buski.</title>
        <authorList>
            <person name="Choi Y.-J."/>
        </authorList>
    </citation>
    <scope>NUCLEOTIDE SEQUENCE</scope>
    <source>
        <strain evidence="7">HT</strain>
        <tissue evidence="7">Whole worm</tissue>
    </source>
</reference>
<evidence type="ECO:0000313" key="7">
    <source>
        <dbReference type="EMBL" id="KAA0189055.1"/>
    </source>
</evidence>
<dbReference type="OrthoDB" id="414175at2759"/>
<evidence type="ECO:0000256" key="3">
    <source>
        <dbReference type="ARBA" id="ARBA00022692"/>
    </source>
</evidence>
<evidence type="ECO:0000256" key="5">
    <source>
        <dbReference type="ARBA" id="ARBA00022989"/>
    </source>
</evidence>
<protein>
    <submittedName>
        <fullName evidence="7">Glycoprotein-N-acetylgalactosamine 3-beta-galactosyltransferase</fullName>
    </submittedName>
</protein>
<organism evidence="7 8">
    <name type="scientific">Fasciolopsis buskii</name>
    <dbReference type="NCBI Taxonomy" id="27845"/>
    <lineage>
        <taxon>Eukaryota</taxon>
        <taxon>Metazoa</taxon>
        <taxon>Spiralia</taxon>
        <taxon>Lophotrochozoa</taxon>
        <taxon>Platyhelminthes</taxon>
        <taxon>Trematoda</taxon>
        <taxon>Digenea</taxon>
        <taxon>Plagiorchiida</taxon>
        <taxon>Echinostomata</taxon>
        <taxon>Echinostomatoidea</taxon>
        <taxon>Fasciolidae</taxon>
        <taxon>Fasciolopsis</taxon>
    </lineage>
</organism>
<comment type="caution">
    <text evidence="7">The sequence shown here is derived from an EMBL/GenBank/DDBJ whole genome shotgun (WGS) entry which is preliminary data.</text>
</comment>
<evidence type="ECO:0000256" key="2">
    <source>
        <dbReference type="ARBA" id="ARBA00006462"/>
    </source>
</evidence>
<evidence type="ECO:0000256" key="1">
    <source>
        <dbReference type="ARBA" id="ARBA00004606"/>
    </source>
</evidence>
<dbReference type="Gene3D" id="3.90.550.50">
    <property type="match status" value="1"/>
</dbReference>
<comment type="similarity">
    <text evidence="2">Belongs to the glycosyltransferase 31 family. Beta3-Gal-T subfamily.</text>
</comment>
<comment type="subcellular location">
    <subcellularLocation>
        <location evidence="1">Membrane</location>
        <topology evidence="1">Single-pass type II membrane protein</topology>
    </subcellularLocation>
</comment>
<evidence type="ECO:0000256" key="6">
    <source>
        <dbReference type="ARBA" id="ARBA00023136"/>
    </source>
</evidence>
<proteinExistence type="inferred from homology"/>
<evidence type="ECO:0000313" key="8">
    <source>
        <dbReference type="Proteomes" id="UP000728185"/>
    </source>
</evidence>
<accession>A0A8E0RRQ2</accession>